<evidence type="ECO:0000313" key="2">
    <source>
        <dbReference type="EMBL" id="GGZ30434.1"/>
    </source>
</evidence>
<feature type="chain" id="PRO_5038078376" description="YD repeat-containing protein" evidence="1">
    <location>
        <begin position="31"/>
        <end position="70"/>
    </location>
</feature>
<dbReference type="Gene3D" id="2.180.10.10">
    <property type="entry name" value="RHS repeat-associated core"/>
    <property type="match status" value="1"/>
</dbReference>
<dbReference type="NCBIfam" id="TIGR01643">
    <property type="entry name" value="YD_repeat_2x"/>
    <property type="match status" value="1"/>
</dbReference>
<dbReference type="InterPro" id="IPR031325">
    <property type="entry name" value="RHS_repeat"/>
</dbReference>
<protein>
    <recommendedName>
        <fullName evidence="4">YD repeat-containing protein</fullName>
    </recommendedName>
</protein>
<evidence type="ECO:0000256" key="1">
    <source>
        <dbReference type="SAM" id="SignalP"/>
    </source>
</evidence>
<dbReference type="AlphaFoldDB" id="A0A918URM7"/>
<feature type="signal peptide" evidence="1">
    <location>
        <begin position="1"/>
        <end position="30"/>
    </location>
</feature>
<comment type="caution">
    <text evidence="2">The sequence shown here is derived from an EMBL/GenBank/DDBJ whole genome shotgun (WGS) entry which is preliminary data.</text>
</comment>
<dbReference type="InterPro" id="IPR006530">
    <property type="entry name" value="YD"/>
</dbReference>
<dbReference type="Proteomes" id="UP000662572">
    <property type="component" value="Unassembled WGS sequence"/>
</dbReference>
<evidence type="ECO:0000313" key="3">
    <source>
        <dbReference type="Proteomes" id="UP000662572"/>
    </source>
</evidence>
<dbReference type="EMBL" id="BMZB01000001">
    <property type="protein sequence ID" value="GGZ30434.1"/>
    <property type="molecule type" value="Genomic_DNA"/>
</dbReference>
<proteinExistence type="predicted"/>
<reference evidence="2" key="2">
    <citation type="submission" date="2020-09" db="EMBL/GenBank/DDBJ databases">
        <authorList>
            <person name="Sun Q."/>
            <person name="Kim S."/>
        </authorList>
    </citation>
    <scope>NUCLEOTIDE SEQUENCE</scope>
    <source>
        <strain evidence="2">KCTC 32296</strain>
    </source>
</reference>
<keyword evidence="3" id="KW-1185">Reference proteome</keyword>
<organism evidence="2 3">
    <name type="scientific">Asticcacaulis endophyticus</name>
    <dbReference type="NCBI Taxonomy" id="1395890"/>
    <lineage>
        <taxon>Bacteria</taxon>
        <taxon>Pseudomonadati</taxon>
        <taxon>Pseudomonadota</taxon>
        <taxon>Alphaproteobacteria</taxon>
        <taxon>Caulobacterales</taxon>
        <taxon>Caulobacteraceae</taxon>
        <taxon>Asticcacaulis</taxon>
    </lineage>
</organism>
<reference evidence="2" key="1">
    <citation type="journal article" date="2014" name="Int. J. Syst. Evol. Microbiol.">
        <title>Complete genome sequence of Corynebacterium casei LMG S-19264T (=DSM 44701T), isolated from a smear-ripened cheese.</title>
        <authorList>
            <consortium name="US DOE Joint Genome Institute (JGI-PGF)"/>
            <person name="Walter F."/>
            <person name="Albersmeier A."/>
            <person name="Kalinowski J."/>
            <person name="Ruckert C."/>
        </authorList>
    </citation>
    <scope>NUCLEOTIDE SEQUENCE</scope>
    <source>
        <strain evidence="2">KCTC 32296</strain>
    </source>
</reference>
<evidence type="ECO:0008006" key="4">
    <source>
        <dbReference type="Google" id="ProtNLM"/>
    </source>
</evidence>
<dbReference type="RefSeq" id="WP_189485821.1">
    <property type="nucleotide sequence ID" value="NZ_BMZB01000001.1"/>
</dbReference>
<dbReference type="Pfam" id="PF05593">
    <property type="entry name" value="RHS_repeat"/>
    <property type="match status" value="1"/>
</dbReference>
<keyword evidence="1" id="KW-0732">Signal</keyword>
<sequence>MTRNKFRKWVIRLICLAAIAAGSVGTVAIAGTTTYKYDSLGRVIEVNYANGTKVFYYYDKAGNRTQIVKQ</sequence>
<accession>A0A918URM7</accession>
<gene>
    <name evidence="2" type="ORF">GCM10011273_15880</name>
</gene>
<name>A0A918URM7_9CAUL</name>